<accession>A0A4W4DZ72</accession>
<dbReference type="Proteomes" id="UP000314983">
    <property type="component" value="Chromosome 18"/>
</dbReference>
<evidence type="ECO:0000256" key="1">
    <source>
        <dbReference type="ARBA" id="ARBA00022546"/>
    </source>
</evidence>
<dbReference type="InterPro" id="IPR000922">
    <property type="entry name" value="Lectin_gal-bd_dom"/>
</dbReference>
<keyword evidence="3" id="KW-0677">Repeat</keyword>
<keyword evidence="2" id="KW-0430">Lectin</keyword>
<dbReference type="PANTHER" id="PTHR46780">
    <property type="entry name" value="PROTEIN EVA-1"/>
    <property type="match status" value="1"/>
</dbReference>
<evidence type="ECO:0000256" key="3">
    <source>
        <dbReference type="ARBA" id="ARBA00022737"/>
    </source>
</evidence>
<sequence length="254" mass="28100">MLQNKNTRRQTREVGHNQGKGKLRARKQPSNSNSNNEQQRPRHTTGLWNMEGTERDISTAENKLHICIHTRMPTDTGLINVTSAIYGRTDKRICTTGRPYSEIQNTACVLKIPIISARCNGLRQCEFKTDALGSPDPCYGTYKYYNTTYSCIEDVSVTCEDGYSTLDCGNDVIQIINANYGRTDSTTCSHGLPGTILADTNCYASDTLSIVAAECNGKSSCTVRASYTIFKDPCFGTSKYLTVSHHCLPRPVGK</sequence>
<evidence type="ECO:0000256" key="4">
    <source>
        <dbReference type="SAM" id="MobiDB-lite"/>
    </source>
</evidence>
<dbReference type="PROSITE" id="PS50228">
    <property type="entry name" value="SUEL_LECTIN"/>
    <property type="match status" value="1"/>
</dbReference>
<feature type="region of interest" description="Disordered" evidence="4">
    <location>
        <begin position="1"/>
        <end position="48"/>
    </location>
</feature>
<evidence type="ECO:0000256" key="2">
    <source>
        <dbReference type="ARBA" id="ARBA00022734"/>
    </source>
</evidence>
<dbReference type="Gene3D" id="2.60.120.740">
    <property type="match status" value="2"/>
</dbReference>
<proteinExistence type="predicted"/>
<reference evidence="7" key="1">
    <citation type="journal article" date="2014" name="Science">
        <title>Nonhuman genetics. Genomic basis for the convergent evolution of electric organs.</title>
        <authorList>
            <person name="Gallant J.R."/>
            <person name="Traeger L.L."/>
            <person name="Volkening J.D."/>
            <person name="Moffett H."/>
            <person name="Chen P.H."/>
            <person name="Novina C.D."/>
            <person name="Phillips G.N.Jr."/>
            <person name="Anand R."/>
            <person name="Wells G.B."/>
            <person name="Pinch M."/>
            <person name="Guth R."/>
            <person name="Unguez G.A."/>
            <person name="Albert J.S."/>
            <person name="Zakon H.H."/>
            <person name="Samanta M.P."/>
            <person name="Sussman M.R."/>
        </authorList>
    </citation>
    <scope>NUCLEOTIDE SEQUENCE [LARGE SCALE GENOMIC DNA]</scope>
</reference>
<reference evidence="6" key="5">
    <citation type="submission" date="2025-09" db="UniProtKB">
        <authorList>
            <consortium name="Ensembl"/>
        </authorList>
    </citation>
    <scope>IDENTIFICATION</scope>
</reference>
<dbReference type="Pfam" id="PF02140">
    <property type="entry name" value="SUEL_Lectin"/>
    <property type="match status" value="2"/>
</dbReference>
<keyword evidence="7" id="KW-1185">Reference proteome</keyword>
<evidence type="ECO:0000313" key="7">
    <source>
        <dbReference type="Proteomes" id="UP000314983"/>
    </source>
</evidence>
<dbReference type="FunFam" id="2.60.120.740:FF:000003">
    <property type="entry name" value="Protein eva-1 homolog C"/>
    <property type="match status" value="1"/>
</dbReference>
<dbReference type="AlphaFoldDB" id="A0A4W4DZ72"/>
<reference evidence="7" key="2">
    <citation type="journal article" date="2017" name="Sci. Adv.">
        <title>A tail of two voltages: Proteomic comparison of the three electric organs of the electric eel.</title>
        <authorList>
            <person name="Traeger L.L."/>
            <person name="Sabat G."/>
            <person name="Barrett-Wilt G.A."/>
            <person name="Wells G.B."/>
            <person name="Sussman M.R."/>
        </authorList>
    </citation>
    <scope>NUCLEOTIDE SEQUENCE [LARGE SCALE GENOMIC DNA]</scope>
</reference>
<evidence type="ECO:0000313" key="6">
    <source>
        <dbReference type="Ensembl" id="ENSEEEP00000004820.2"/>
    </source>
</evidence>
<keyword evidence="1" id="KW-0348">Hemagglutinin</keyword>
<evidence type="ECO:0000259" key="5">
    <source>
        <dbReference type="PROSITE" id="PS50228"/>
    </source>
</evidence>
<feature type="domain" description="SUEL-type lectin" evidence="5">
    <location>
        <begin position="153"/>
        <end position="248"/>
    </location>
</feature>
<reference evidence="6" key="3">
    <citation type="submission" date="2020-05" db="EMBL/GenBank/DDBJ databases">
        <title>Electrophorus electricus (electric eel) genome, fEleEle1, primary haplotype.</title>
        <authorList>
            <person name="Myers G."/>
            <person name="Meyer A."/>
            <person name="Fedrigo O."/>
            <person name="Formenti G."/>
            <person name="Rhie A."/>
            <person name="Tracey A."/>
            <person name="Sims Y."/>
            <person name="Jarvis E.D."/>
        </authorList>
    </citation>
    <scope>NUCLEOTIDE SEQUENCE [LARGE SCALE GENOMIC DNA]</scope>
</reference>
<dbReference type="GO" id="GO:0030246">
    <property type="term" value="F:carbohydrate binding"/>
    <property type="evidence" value="ECO:0007669"/>
    <property type="project" value="UniProtKB-KW"/>
</dbReference>
<name>A0A4W4DZ72_ELEEL</name>
<dbReference type="GeneTree" id="ENSGT00940000154285"/>
<dbReference type="Ensembl" id="ENSEEET00000004887.2">
    <property type="protein sequence ID" value="ENSEEEP00000004820.2"/>
    <property type="gene ID" value="ENSEEEG00000027908.1"/>
</dbReference>
<organism evidence="6 7">
    <name type="scientific">Electrophorus electricus</name>
    <name type="common">Electric eel</name>
    <name type="synonym">Gymnotus electricus</name>
    <dbReference type="NCBI Taxonomy" id="8005"/>
    <lineage>
        <taxon>Eukaryota</taxon>
        <taxon>Metazoa</taxon>
        <taxon>Chordata</taxon>
        <taxon>Craniata</taxon>
        <taxon>Vertebrata</taxon>
        <taxon>Euteleostomi</taxon>
        <taxon>Actinopterygii</taxon>
        <taxon>Neopterygii</taxon>
        <taxon>Teleostei</taxon>
        <taxon>Ostariophysi</taxon>
        <taxon>Gymnotiformes</taxon>
        <taxon>Gymnotoidei</taxon>
        <taxon>Gymnotidae</taxon>
        <taxon>Electrophorus</taxon>
    </lineage>
</organism>
<dbReference type="CDD" id="cd22836">
    <property type="entry name" value="Gal_Rha_Lectin_RBL_rpt2"/>
    <property type="match status" value="1"/>
</dbReference>
<reference evidence="6" key="4">
    <citation type="submission" date="2025-08" db="UniProtKB">
        <authorList>
            <consortium name="Ensembl"/>
        </authorList>
    </citation>
    <scope>IDENTIFICATION</scope>
</reference>
<dbReference type="InterPro" id="IPR043159">
    <property type="entry name" value="Lectin_gal-bd_sf"/>
</dbReference>
<protein>
    <recommendedName>
        <fullName evidence="5">SUEL-type lectin domain-containing protein</fullName>
    </recommendedName>
</protein>